<dbReference type="AlphaFoldDB" id="A0A559IQ19"/>
<dbReference type="InterPro" id="IPR016181">
    <property type="entry name" value="Acyl_CoA_acyltransferase"/>
</dbReference>
<dbReference type="SUPFAM" id="SSF55729">
    <property type="entry name" value="Acyl-CoA N-acyltransferases (Nat)"/>
    <property type="match status" value="1"/>
</dbReference>
<dbReference type="Proteomes" id="UP000318102">
    <property type="component" value="Unassembled WGS sequence"/>
</dbReference>
<organism evidence="2 3">
    <name type="scientific">Paenibacillus agilis</name>
    <dbReference type="NCBI Taxonomy" id="3020863"/>
    <lineage>
        <taxon>Bacteria</taxon>
        <taxon>Bacillati</taxon>
        <taxon>Bacillota</taxon>
        <taxon>Bacilli</taxon>
        <taxon>Bacillales</taxon>
        <taxon>Paenibacillaceae</taxon>
        <taxon>Paenibacillus</taxon>
    </lineage>
</organism>
<gene>
    <name evidence="2" type="ORF">FPZ44_18460</name>
</gene>
<dbReference type="GO" id="GO:0016747">
    <property type="term" value="F:acyltransferase activity, transferring groups other than amino-acyl groups"/>
    <property type="evidence" value="ECO:0007669"/>
    <property type="project" value="InterPro"/>
</dbReference>
<dbReference type="EMBL" id="VNJK01000002">
    <property type="protein sequence ID" value="TVX89737.1"/>
    <property type="molecule type" value="Genomic_DNA"/>
</dbReference>
<dbReference type="InterPro" id="IPR000182">
    <property type="entry name" value="GNAT_dom"/>
</dbReference>
<feature type="domain" description="N-acetyltransferase" evidence="1">
    <location>
        <begin position="11"/>
        <end position="176"/>
    </location>
</feature>
<evidence type="ECO:0000313" key="2">
    <source>
        <dbReference type="EMBL" id="TVX89737.1"/>
    </source>
</evidence>
<protein>
    <submittedName>
        <fullName evidence="2">GNAT family N-acetyltransferase</fullName>
    </submittedName>
</protein>
<evidence type="ECO:0000313" key="3">
    <source>
        <dbReference type="Proteomes" id="UP000318102"/>
    </source>
</evidence>
<sequence length="183" mass="21161">MINNIWSGKKVKLRAILPTDWAKFHNNDFDSESARLSDVIYFPRSEEGTKSWAEHQASQGPNGDNMMLAIETMDGELVGSISTHSCDPRHGTFKYGVAVFREHWRKGYASEAVMIALRYYFEELRYQKVNAHVYAFNEGSIALQERLGFVQEGRLRNMIYTKGQHFDEFVYGLTKSEYEQLKS</sequence>
<dbReference type="Gene3D" id="3.40.630.30">
    <property type="match status" value="1"/>
</dbReference>
<dbReference type="PANTHER" id="PTHR43415:SF5">
    <property type="entry name" value="ACETYLTRANSFERASE"/>
    <property type="match status" value="1"/>
</dbReference>
<name>A0A559IQ19_9BACL</name>
<dbReference type="PROSITE" id="PS51186">
    <property type="entry name" value="GNAT"/>
    <property type="match status" value="1"/>
</dbReference>
<evidence type="ECO:0000259" key="1">
    <source>
        <dbReference type="PROSITE" id="PS51186"/>
    </source>
</evidence>
<accession>A0A559IQ19</accession>
<dbReference type="CDD" id="cd04301">
    <property type="entry name" value="NAT_SF"/>
    <property type="match status" value="1"/>
</dbReference>
<comment type="caution">
    <text evidence="2">The sequence shown here is derived from an EMBL/GenBank/DDBJ whole genome shotgun (WGS) entry which is preliminary data.</text>
</comment>
<dbReference type="Pfam" id="PF13302">
    <property type="entry name" value="Acetyltransf_3"/>
    <property type="match status" value="1"/>
</dbReference>
<reference evidence="2 3" key="1">
    <citation type="submission" date="2019-07" db="EMBL/GenBank/DDBJ databases">
        <authorList>
            <person name="Kim J."/>
        </authorList>
    </citation>
    <scope>NUCLEOTIDE SEQUENCE [LARGE SCALE GENOMIC DNA]</scope>
    <source>
        <strain evidence="2 3">N4</strain>
    </source>
</reference>
<dbReference type="OrthoDB" id="9795206at2"/>
<proteinExistence type="predicted"/>
<keyword evidence="3" id="KW-1185">Reference proteome</keyword>
<dbReference type="PANTHER" id="PTHR43415">
    <property type="entry name" value="SPERMIDINE N(1)-ACETYLTRANSFERASE"/>
    <property type="match status" value="1"/>
</dbReference>
<dbReference type="RefSeq" id="WP_144992512.1">
    <property type="nucleotide sequence ID" value="NZ_VNJK01000002.1"/>
</dbReference>